<evidence type="ECO:0000313" key="1">
    <source>
        <dbReference type="EMBL" id="TNN05306.1"/>
    </source>
</evidence>
<dbReference type="STRING" id="6182.A0A4Z2CM64"/>
<name>A0A4Z2CM64_SCHJA</name>
<dbReference type="EMBL" id="SKCS01000549">
    <property type="protein sequence ID" value="TNN05306.1"/>
    <property type="molecule type" value="Genomic_DNA"/>
</dbReference>
<reference evidence="1 2" key="1">
    <citation type="submission" date="2019-03" db="EMBL/GenBank/DDBJ databases">
        <title>An improved genome assembly of the fluke Schistosoma japonicum.</title>
        <authorList>
            <person name="Hu W."/>
            <person name="Luo F."/>
            <person name="Yin M."/>
            <person name="Mo X."/>
            <person name="Sun C."/>
            <person name="Wu Q."/>
            <person name="Zhu B."/>
            <person name="Xiang M."/>
            <person name="Wang J."/>
            <person name="Wang Y."/>
            <person name="Zhang T."/>
            <person name="Xu B."/>
            <person name="Zheng H."/>
            <person name="Feng Z."/>
        </authorList>
    </citation>
    <scope>NUCLEOTIDE SEQUENCE [LARGE SCALE GENOMIC DNA]</scope>
    <source>
        <strain evidence="1">HuSjv2</strain>
        <tissue evidence="1">Worms</tissue>
    </source>
</reference>
<sequence length="136" mass="15616">MDSNNNYVSLLRPVFIYFLSGITRMKKQYFHVIFKNVKQLFRSQIVSSSLSSSSSSSLISSHIPVMKSEIIEYTQPKSGQVYLDMTFGTGGHANEILKHASNNLICYFLDRDPTSLHYMKSLQAQYSSLKINYYFC</sequence>
<dbReference type="OrthoDB" id="16290at2759"/>
<dbReference type="GO" id="GO:0071424">
    <property type="term" value="F:rRNA (cytosine-N4-)-methyltransferase activity"/>
    <property type="evidence" value="ECO:0007669"/>
    <property type="project" value="TreeGrafter"/>
</dbReference>
<protein>
    <submittedName>
        <fullName evidence="1">Putative methyltransferase-like protein</fullName>
    </submittedName>
</protein>
<dbReference type="Gene3D" id="3.40.50.150">
    <property type="entry name" value="Vaccinia Virus protein VP39"/>
    <property type="match status" value="1"/>
</dbReference>
<comment type="caution">
    <text evidence="1">The sequence shown here is derived from an EMBL/GenBank/DDBJ whole genome shotgun (WGS) entry which is preliminary data.</text>
</comment>
<dbReference type="Pfam" id="PF01795">
    <property type="entry name" value="Methyltransf_5"/>
    <property type="match status" value="1"/>
</dbReference>
<keyword evidence="1" id="KW-0489">Methyltransferase</keyword>
<accession>A0A4Z2CM64</accession>
<dbReference type="PANTHER" id="PTHR11265:SF0">
    <property type="entry name" value="12S RRNA N4-METHYLCYTIDINE METHYLTRANSFERASE"/>
    <property type="match status" value="1"/>
</dbReference>
<gene>
    <name evidence="1" type="ORF">EWB00_009343</name>
</gene>
<proteinExistence type="predicted"/>
<evidence type="ECO:0000313" key="2">
    <source>
        <dbReference type="Proteomes" id="UP000311919"/>
    </source>
</evidence>
<dbReference type="SUPFAM" id="SSF53335">
    <property type="entry name" value="S-adenosyl-L-methionine-dependent methyltransferases"/>
    <property type="match status" value="1"/>
</dbReference>
<dbReference type="Proteomes" id="UP000311919">
    <property type="component" value="Unassembled WGS sequence"/>
</dbReference>
<dbReference type="PANTHER" id="PTHR11265">
    <property type="entry name" value="S-ADENOSYL-METHYLTRANSFERASE MRAW"/>
    <property type="match status" value="1"/>
</dbReference>
<dbReference type="InterPro" id="IPR029063">
    <property type="entry name" value="SAM-dependent_MTases_sf"/>
</dbReference>
<dbReference type="AlphaFoldDB" id="A0A4Z2CM64"/>
<dbReference type="GO" id="GO:0070475">
    <property type="term" value="P:rRNA base methylation"/>
    <property type="evidence" value="ECO:0007669"/>
    <property type="project" value="TreeGrafter"/>
</dbReference>
<organism evidence="1 2">
    <name type="scientific">Schistosoma japonicum</name>
    <name type="common">Blood fluke</name>
    <dbReference type="NCBI Taxonomy" id="6182"/>
    <lineage>
        <taxon>Eukaryota</taxon>
        <taxon>Metazoa</taxon>
        <taxon>Spiralia</taxon>
        <taxon>Lophotrochozoa</taxon>
        <taxon>Platyhelminthes</taxon>
        <taxon>Trematoda</taxon>
        <taxon>Digenea</taxon>
        <taxon>Strigeidida</taxon>
        <taxon>Schistosomatoidea</taxon>
        <taxon>Schistosomatidae</taxon>
        <taxon>Schistosoma</taxon>
    </lineage>
</organism>
<keyword evidence="2" id="KW-1185">Reference proteome</keyword>
<keyword evidence="1" id="KW-0808">Transferase</keyword>
<dbReference type="InterPro" id="IPR002903">
    <property type="entry name" value="RsmH"/>
</dbReference>